<dbReference type="GO" id="GO:0000287">
    <property type="term" value="F:magnesium ion binding"/>
    <property type="evidence" value="ECO:0007669"/>
    <property type="project" value="UniProtKB-UniRule"/>
</dbReference>
<comment type="function">
    <text evidence="11">Catalyzes the hydrolysis of the adenine ring of phosphoribosyl-AMP.</text>
</comment>
<dbReference type="HAMAP" id="MF_01021">
    <property type="entry name" value="HisI"/>
    <property type="match status" value="1"/>
</dbReference>
<comment type="caution">
    <text evidence="13">The sequence shown here is derived from an EMBL/GenBank/DDBJ whole genome shotgun (WGS) entry which is preliminary data.</text>
</comment>
<accession>A0A512H4A2</accession>
<feature type="domain" description="Phosphoribosyl-AMP cyclohydrolase" evidence="12">
    <location>
        <begin position="46"/>
        <end position="119"/>
    </location>
</feature>
<dbReference type="Gene3D" id="3.10.20.810">
    <property type="entry name" value="Phosphoribosyl-AMP cyclohydrolase"/>
    <property type="match status" value="1"/>
</dbReference>
<comment type="subunit">
    <text evidence="11">Homodimer.</text>
</comment>
<reference evidence="13 14" key="1">
    <citation type="submission" date="2019-07" db="EMBL/GenBank/DDBJ databases">
        <title>Whole genome shotgun sequence of Rhodospirillum oryzae NBRC 107573.</title>
        <authorList>
            <person name="Hosoyama A."/>
            <person name="Uohara A."/>
            <person name="Ohji S."/>
            <person name="Ichikawa N."/>
        </authorList>
    </citation>
    <scope>NUCLEOTIDE SEQUENCE [LARGE SCALE GENOMIC DNA]</scope>
    <source>
        <strain evidence="13 14">NBRC 107573</strain>
    </source>
</reference>
<evidence type="ECO:0000256" key="5">
    <source>
        <dbReference type="ARBA" id="ARBA00007731"/>
    </source>
</evidence>
<evidence type="ECO:0000313" key="14">
    <source>
        <dbReference type="Proteomes" id="UP000321567"/>
    </source>
</evidence>
<evidence type="ECO:0000256" key="10">
    <source>
        <dbReference type="ARBA" id="ARBA00023102"/>
    </source>
</evidence>
<dbReference type="Proteomes" id="UP000321567">
    <property type="component" value="Unassembled WGS sequence"/>
</dbReference>
<proteinExistence type="inferred from homology"/>
<evidence type="ECO:0000256" key="6">
    <source>
        <dbReference type="ARBA" id="ARBA00008299"/>
    </source>
</evidence>
<dbReference type="GO" id="GO:0004635">
    <property type="term" value="F:phosphoribosyl-AMP cyclohydrolase activity"/>
    <property type="evidence" value="ECO:0007669"/>
    <property type="project" value="UniProtKB-UniRule"/>
</dbReference>
<keyword evidence="9 11" id="KW-0378">Hydrolase</keyword>
<dbReference type="InterPro" id="IPR002496">
    <property type="entry name" value="PRib_AMP_CycHydrolase_dom"/>
</dbReference>
<feature type="binding site" evidence="11">
    <location>
        <position position="117"/>
    </location>
    <ligand>
        <name>Zn(2+)</name>
        <dbReference type="ChEBI" id="CHEBI:29105"/>
        <note>ligand shared between dimeric partners</note>
    </ligand>
</feature>
<dbReference type="GO" id="GO:0004636">
    <property type="term" value="F:phosphoribosyl-ATP diphosphatase activity"/>
    <property type="evidence" value="ECO:0007669"/>
    <property type="project" value="UniProtKB-EC"/>
</dbReference>
<evidence type="ECO:0000256" key="7">
    <source>
        <dbReference type="ARBA" id="ARBA00022490"/>
    </source>
</evidence>
<dbReference type="GO" id="GO:0000105">
    <property type="term" value="P:L-histidine biosynthetic process"/>
    <property type="evidence" value="ECO:0007669"/>
    <property type="project" value="UniProtKB-UniRule"/>
</dbReference>
<protein>
    <recommendedName>
        <fullName evidence="11">Phosphoribosyl-AMP cyclohydrolase</fullName>
        <shortName evidence="11">PRA-CH</shortName>
        <ecNumber evidence="11">3.5.4.19</ecNumber>
    </recommendedName>
</protein>
<dbReference type="NCBIfam" id="NF000768">
    <property type="entry name" value="PRK00051.1"/>
    <property type="match status" value="1"/>
</dbReference>
<comment type="catalytic activity">
    <reaction evidence="2">
        <text>1-(5-phospho-beta-D-ribosyl)-ATP + H2O = 1-(5-phospho-beta-D-ribosyl)-5'-AMP + diphosphate + H(+)</text>
        <dbReference type="Rhea" id="RHEA:22828"/>
        <dbReference type="ChEBI" id="CHEBI:15377"/>
        <dbReference type="ChEBI" id="CHEBI:15378"/>
        <dbReference type="ChEBI" id="CHEBI:33019"/>
        <dbReference type="ChEBI" id="CHEBI:59457"/>
        <dbReference type="ChEBI" id="CHEBI:73183"/>
        <dbReference type="EC" id="3.6.1.31"/>
    </reaction>
</comment>
<dbReference type="PANTHER" id="PTHR42945:SF1">
    <property type="entry name" value="HISTIDINE BIOSYNTHESIS BIFUNCTIONAL PROTEIN HIS7"/>
    <property type="match status" value="1"/>
</dbReference>
<dbReference type="EMBL" id="BJZO01000006">
    <property type="protein sequence ID" value="GEO80261.1"/>
    <property type="molecule type" value="Genomic_DNA"/>
</dbReference>
<evidence type="ECO:0000256" key="8">
    <source>
        <dbReference type="ARBA" id="ARBA00022605"/>
    </source>
</evidence>
<evidence type="ECO:0000256" key="3">
    <source>
        <dbReference type="ARBA" id="ARBA00005169"/>
    </source>
</evidence>
<dbReference type="PANTHER" id="PTHR42945">
    <property type="entry name" value="HISTIDINE BIOSYNTHESIS BIFUNCTIONAL PROTEIN"/>
    <property type="match status" value="1"/>
</dbReference>
<name>A0A512H4A2_9PROT</name>
<organism evidence="13 14">
    <name type="scientific">Pararhodospirillum oryzae</name>
    <dbReference type="NCBI Taxonomy" id="478448"/>
    <lineage>
        <taxon>Bacteria</taxon>
        <taxon>Pseudomonadati</taxon>
        <taxon>Pseudomonadota</taxon>
        <taxon>Alphaproteobacteria</taxon>
        <taxon>Rhodospirillales</taxon>
        <taxon>Rhodospirillaceae</taxon>
        <taxon>Pararhodospirillum</taxon>
    </lineage>
</organism>
<comment type="cofactor">
    <cofactor evidence="11">
        <name>Mg(2+)</name>
        <dbReference type="ChEBI" id="CHEBI:18420"/>
    </cofactor>
    <text evidence="11">Binds 1 Mg(2+) ion per subunit.</text>
</comment>
<keyword evidence="8 11" id="KW-0028">Amino-acid biosynthesis</keyword>
<dbReference type="GO" id="GO:0005737">
    <property type="term" value="C:cytoplasm"/>
    <property type="evidence" value="ECO:0007669"/>
    <property type="project" value="UniProtKB-SubCell"/>
</dbReference>
<dbReference type="UniPathway" id="UPA00031">
    <property type="reaction ID" value="UER00008"/>
</dbReference>
<keyword evidence="10 11" id="KW-0368">Histidine biosynthesis</keyword>
<evidence type="ECO:0000256" key="11">
    <source>
        <dbReference type="HAMAP-Rule" id="MF_01021"/>
    </source>
</evidence>
<evidence type="ECO:0000256" key="9">
    <source>
        <dbReference type="ARBA" id="ARBA00022801"/>
    </source>
</evidence>
<keyword evidence="11" id="KW-0862">Zinc</keyword>
<dbReference type="AlphaFoldDB" id="A0A512H4A2"/>
<comment type="pathway">
    <text evidence="3 11">Amino-acid biosynthesis; L-histidine biosynthesis; L-histidine from 5-phospho-alpha-D-ribose 1-diphosphate: step 3/9.</text>
</comment>
<keyword evidence="11" id="KW-0460">Magnesium</keyword>
<feature type="binding site" evidence="11">
    <location>
        <position position="97"/>
    </location>
    <ligand>
        <name>Mg(2+)</name>
        <dbReference type="ChEBI" id="CHEBI:18420"/>
    </ligand>
</feature>
<dbReference type="FunFam" id="3.10.20.810:FF:000001">
    <property type="entry name" value="Histidine biosynthesis bifunctional protein HisIE"/>
    <property type="match status" value="1"/>
</dbReference>
<evidence type="ECO:0000256" key="1">
    <source>
        <dbReference type="ARBA" id="ARBA00000024"/>
    </source>
</evidence>
<sequence length="149" mass="16158">MNESLFPAPAVALAQADVPVWEAVRFTAEGLVPAIAQQHDTGEVLMMAWMTRETLAETLTTGQACYWSRSRGKPWRKGETSGQRQRVLDVRLDCDGDTLLLLVDQDGAACHTGRRTCFYRAADASGTLATLTEPLVDPEVLYGPGGGHP</sequence>
<comment type="similarity">
    <text evidence="11">Belongs to the PRA-CH family.</text>
</comment>
<keyword evidence="7 11" id="KW-0963">Cytoplasm</keyword>
<comment type="similarity">
    <text evidence="5">In the C-terminal section; belongs to the PRA-PH family.</text>
</comment>
<gene>
    <name evidence="11 13" type="primary">hisI</name>
    <name evidence="13" type="ORF">ROR02_03920</name>
</gene>
<dbReference type="SUPFAM" id="SSF141734">
    <property type="entry name" value="HisI-like"/>
    <property type="match status" value="1"/>
</dbReference>
<evidence type="ECO:0000259" key="12">
    <source>
        <dbReference type="Pfam" id="PF01502"/>
    </source>
</evidence>
<feature type="binding site" evidence="11">
    <location>
        <position position="93"/>
    </location>
    <ligand>
        <name>Mg(2+)</name>
        <dbReference type="ChEBI" id="CHEBI:18420"/>
    </ligand>
</feature>
<dbReference type="InterPro" id="IPR038019">
    <property type="entry name" value="PRib_AMP_CycHydrolase_sf"/>
</dbReference>
<comment type="subcellular location">
    <subcellularLocation>
        <location evidence="11">Cytoplasm</location>
    </subcellularLocation>
</comment>
<dbReference type="InterPro" id="IPR026660">
    <property type="entry name" value="PRA-CH"/>
</dbReference>
<feature type="binding site" evidence="11">
    <location>
        <position position="95"/>
    </location>
    <ligand>
        <name>Mg(2+)</name>
        <dbReference type="ChEBI" id="CHEBI:18420"/>
    </ligand>
</feature>
<comment type="cofactor">
    <cofactor evidence="11">
        <name>Zn(2+)</name>
        <dbReference type="ChEBI" id="CHEBI:29105"/>
    </cofactor>
    <text evidence="11">Binds 1 zinc ion per subunit.</text>
</comment>
<comment type="catalytic activity">
    <reaction evidence="1 11">
        <text>1-(5-phospho-beta-D-ribosyl)-5'-AMP + H2O = 1-(5-phospho-beta-D-ribosyl)-5-[(5-phospho-beta-D-ribosylamino)methylideneamino]imidazole-4-carboxamide</text>
        <dbReference type="Rhea" id="RHEA:20049"/>
        <dbReference type="ChEBI" id="CHEBI:15377"/>
        <dbReference type="ChEBI" id="CHEBI:58435"/>
        <dbReference type="ChEBI" id="CHEBI:59457"/>
        <dbReference type="EC" id="3.5.4.19"/>
    </reaction>
</comment>
<dbReference type="EC" id="3.5.4.19" evidence="11"/>
<dbReference type="GO" id="GO:0008270">
    <property type="term" value="F:zinc ion binding"/>
    <property type="evidence" value="ECO:0007669"/>
    <property type="project" value="UniProtKB-UniRule"/>
</dbReference>
<comment type="pathway">
    <text evidence="4">Amino-acid biosynthesis; L-histidine biosynthesis; L-histidine from 5-phospho-alpha-D-ribose 1-diphosphate: step 2/9.</text>
</comment>
<evidence type="ECO:0000256" key="4">
    <source>
        <dbReference type="ARBA" id="ARBA00005204"/>
    </source>
</evidence>
<evidence type="ECO:0000256" key="2">
    <source>
        <dbReference type="ARBA" id="ARBA00001460"/>
    </source>
</evidence>
<comment type="similarity">
    <text evidence="6">In the N-terminal section; belongs to the PRA-CH family.</text>
</comment>
<dbReference type="Pfam" id="PF01502">
    <property type="entry name" value="PRA-CH"/>
    <property type="match status" value="1"/>
</dbReference>
<evidence type="ECO:0000313" key="13">
    <source>
        <dbReference type="EMBL" id="GEO80261.1"/>
    </source>
</evidence>
<keyword evidence="14" id="KW-1185">Reference proteome</keyword>
<feature type="binding site" evidence="11">
    <location>
        <position position="94"/>
    </location>
    <ligand>
        <name>Zn(2+)</name>
        <dbReference type="ChEBI" id="CHEBI:29105"/>
        <note>ligand shared between dimeric partners</note>
    </ligand>
</feature>
<feature type="binding site" evidence="11">
    <location>
        <position position="110"/>
    </location>
    <ligand>
        <name>Zn(2+)</name>
        <dbReference type="ChEBI" id="CHEBI:29105"/>
        <note>ligand shared between dimeric partners</note>
    </ligand>
</feature>
<keyword evidence="11" id="KW-0479">Metal-binding</keyword>